<dbReference type="PANTHER" id="PTHR40861:SF1">
    <property type="entry name" value="PHOSPHATIDATE PHOSPHATASE APP1 CATALYTIC DOMAIN-CONTAINING PROTEIN"/>
    <property type="match status" value="1"/>
</dbReference>
<dbReference type="PANTHER" id="PTHR40861">
    <property type="entry name" value="DUF2183 DOMAIN-CONTAINING PROTEIN"/>
    <property type="match status" value="1"/>
</dbReference>
<feature type="compositionally biased region" description="Acidic residues" evidence="1">
    <location>
        <begin position="678"/>
        <end position="687"/>
    </location>
</feature>
<organism evidence="2 3">
    <name type="scientific">Plasmodium falciparum UGT5.1</name>
    <dbReference type="NCBI Taxonomy" id="1237627"/>
    <lineage>
        <taxon>Eukaryota</taxon>
        <taxon>Sar</taxon>
        <taxon>Alveolata</taxon>
        <taxon>Apicomplexa</taxon>
        <taxon>Aconoidasida</taxon>
        <taxon>Haemosporida</taxon>
        <taxon>Plasmodiidae</taxon>
        <taxon>Plasmodium</taxon>
        <taxon>Plasmodium (Laverania)</taxon>
    </lineage>
</organism>
<feature type="compositionally biased region" description="Basic and acidic residues" evidence="1">
    <location>
        <begin position="13"/>
        <end position="30"/>
    </location>
</feature>
<feature type="compositionally biased region" description="Low complexity" evidence="1">
    <location>
        <begin position="688"/>
        <end position="703"/>
    </location>
</feature>
<sequence>MSSKSNMIKKKNHEKDSVENEDYNTKKEDIVVKDTFNLLNKLKTNQKNREYSNSSLSSLSDAVTNNKTLKHFSSSNYNKIKSKLSKPFMNNKYSDHSCNDKKGKEKNEYNNNNNNDDDDDEHDICDNNKNVYDNSQNILTQEQNYMKNIINNNNYYDDHMNMILTSNECNEPNKINYNNLNDSDNVRPIEGDIMNNPMSLSTHINNNDKKKLRRSSMSGSLKTYNSYNFKNMTSINNRDNNLNSFLKKKMYSTGSMYDIKVPIKKYFQGLKKINNLLSKGNNNDIVDDENMNDFVDDENMNDFVDDENMNDFVDDENMNDFVNDENMNDFVNDENMNDFVNDDEEEVGASHFIVNNNNDDQDKYNLVNKINMENLNKMNKENIPKDEDNMMYLKQSDSKNSFDNYWDVDDINKKGPFPSSKLSVFLNENGNNEQVHNMQLELNNIQHYDNKGDVKQRNNYVMEENYLVENFINKKSNDLKSVPYDDNLTNLNTNENNVYNNVKDEIEVSINKNTNKNIINLYENNFKSISQCPLEEKRINHVFKKFLNNEDLDIHINRNMDNEEESRRINEIKEIIMKYANNRGYGKDGDLTSEHVIKKNDNKNGDNKSDDDNKNDINAVSHVKTAIKSIILDLFGISMLLMVSFKIIKLVDDNIFFILKTDISNRNNSRGNNNNNNNDDDDDDDDNNNNNNRNNNNFSSSNNTNELVSKVKRRIIDCRNNRLNWGSTQVIIDIDDTIRSSGGYKFFNYNLGGVDAQYQRGETYPGSFQFIFELAMNKLAAEAKPLLLSVLTARIPQVPITEDSYLNKKFNEVAERRGIKHWGIDCENKILYSTLKEWVWNETRGEKKFFNFKQLHKYVIQQNSLVRYIWIGDTGDMDRQAGELMIKTFPQRIKAVFLHHVKGKDDNTLLPSDYFIKSVPIFFFRTYIGAATKAHAYNLIDKKGLTRVLVQAVLDLEKSKVPADSSKWEDLIKDIILSDALDELDKYNAETVNRTKRIIAQKMKEISERKLHFIS</sequence>
<feature type="region of interest" description="Disordered" evidence="1">
    <location>
        <begin position="88"/>
        <end position="121"/>
    </location>
</feature>
<evidence type="ECO:0000256" key="1">
    <source>
        <dbReference type="SAM" id="MobiDB-lite"/>
    </source>
</evidence>
<dbReference type="OrthoDB" id="191535at2759"/>
<reference evidence="2 3" key="1">
    <citation type="submission" date="2013-02" db="EMBL/GenBank/DDBJ databases">
        <title>The Genome Sequence of Plasmodium falciparum UGT5.1.</title>
        <authorList>
            <consortium name="The Broad Institute Genome Sequencing Platform"/>
            <consortium name="The Broad Institute Genome Sequencing Center for Infectious Disease"/>
            <person name="Neafsey D."/>
            <person name="Cheeseman I."/>
            <person name="Volkman S."/>
            <person name="Adams J."/>
            <person name="Walker B."/>
            <person name="Young S.K."/>
            <person name="Zeng Q."/>
            <person name="Gargeya S."/>
            <person name="Fitzgerald M."/>
            <person name="Haas B."/>
            <person name="Abouelleil A."/>
            <person name="Alvarado L."/>
            <person name="Arachchi H.M."/>
            <person name="Berlin A.M."/>
            <person name="Chapman S.B."/>
            <person name="Dewar J."/>
            <person name="Goldberg J."/>
            <person name="Griggs A."/>
            <person name="Gujja S."/>
            <person name="Hansen M."/>
            <person name="Howarth C."/>
            <person name="Imamovic A."/>
            <person name="Larimer J."/>
            <person name="McCowan C."/>
            <person name="Murphy C."/>
            <person name="Neiman D."/>
            <person name="Pearson M."/>
            <person name="Priest M."/>
            <person name="Roberts A."/>
            <person name="Saif S."/>
            <person name="Shea T."/>
            <person name="Sisk P."/>
            <person name="Sykes S."/>
            <person name="Wortman J."/>
            <person name="Nusbaum C."/>
            <person name="Birren B."/>
        </authorList>
    </citation>
    <scope>NUCLEOTIDE SEQUENCE [LARGE SCALE GENOMIC DNA]</scope>
    <source>
        <strain evidence="2 3">UGT5.1</strain>
    </source>
</reference>
<feature type="region of interest" description="Disordered" evidence="1">
    <location>
        <begin position="1"/>
        <end position="30"/>
    </location>
</feature>
<feature type="region of interest" description="Disordered" evidence="1">
    <location>
        <begin position="666"/>
        <end position="703"/>
    </location>
</feature>
<feature type="compositionally biased region" description="Basic and acidic residues" evidence="1">
    <location>
        <begin position="93"/>
        <end position="108"/>
    </location>
</feature>
<feature type="compositionally biased region" description="Low complexity" evidence="1">
    <location>
        <begin position="666"/>
        <end position="677"/>
    </location>
</feature>
<evidence type="ECO:0000313" key="3">
    <source>
        <dbReference type="Proteomes" id="UP000030697"/>
    </source>
</evidence>
<feature type="region of interest" description="Disordered" evidence="1">
    <location>
        <begin position="597"/>
        <end position="616"/>
    </location>
</feature>
<name>W7JTP6_PLAFA</name>
<dbReference type="Proteomes" id="UP000030697">
    <property type="component" value="Unassembled WGS sequence"/>
</dbReference>
<protein>
    <submittedName>
        <fullName evidence="2">Uncharacterized protein</fullName>
    </submittedName>
</protein>
<evidence type="ECO:0000313" key="2">
    <source>
        <dbReference type="EMBL" id="EWC78239.1"/>
    </source>
</evidence>
<feature type="compositionally biased region" description="Basic and acidic residues" evidence="1">
    <location>
        <begin position="597"/>
        <end position="615"/>
    </location>
</feature>
<proteinExistence type="predicted"/>
<dbReference type="EMBL" id="KE124448">
    <property type="protein sequence ID" value="EWC78239.1"/>
    <property type="molecule type" value="Genomic_DNA"/>
</dbReference>
<accession>W7JTP6</accession>
<gene>
    <name evidence="2" type="ORF">C923_01058</name>
</gene>
<dbReference type="AlphaFoldDB" id="W7JTP6"/>